<feature type="compositionally biased region" description="Polar residues" evidence="1">
    <location>
        <begin position="26"/>
        <end position="37"/>
    </location>
</feature>
<gene>
    <name evidence="3" type="ORF">ZOSMA_117G00030</name>
</gene>
<dbReference type="EMBL" id="LFYR01000192">
    <property type="protein sequence ID" value="KMZ75185.1"/>
    <property type="molecule type" value="Genomic_DNA"/>
</dbReference>
<organism evidence="3 4">
    <name type="scientific">Zostera marina</name>
    <name type="common">Eelgrass</name>
    <dbReference type="NCBI Taxonomy" id="29655"/>
    <lineage>
        <taxon>Eukaryota</taxon>
        <taxon>Viridiplantae</taxon>
        <taxon>Streptophyta</taxon>
        <taxon>Embryophyta</taxon>
        <taxon>Tracheophyta</taxon>
        <taxon>Spermatophyta</taxon>
        <taxon>Magnoliopsida</taxon>
        <taxon>Liliopsida</taxon>
        <taxon>Zosteraceae</taxon>
        <taxon>Zostera</taxon>
    </lineage>
</organism>
<dbReference type="PROSITE" id="PS50172">
    <property type="entry name" value="BRCT"/>
    <property type="match status" value="1"/>
</dbReference>
<name>A0A0K9Q408_ZOSMR</name>
<dbReference type="Gene3D" id="6.10.250.1490">
    <property type="match status" value="1"/>
</dbReference>
<protein>
    <recommendedName>
        <fullName evidence="2">BRCT domain-containing protein</fullName>
    </recommendedName>
</protein>
<proteinExistence type="predicted"/>
<accession>A0A0K9Q408</accession>
<dbReference type="AlphaFoldDB" id="A0A0K9Q408"/>
<dbReference type="PANTHER" id="PTHR45990">
    <property type="entry name" value="DNA REPAIR PROTEIN REV1"/>
    <property type="match status" value="1"/>
</dbReference>
<feature type="domain" description="BRCT" evidence="2">
    <location>
        <begin position="60"/>
        <end position="151"/>
    </location>
</feature>
<evidence type="ECO:0000259" key="2">
    <source>
        <dbReference type="PROSITE" id="PS50172"/>
    </source>
</evidence>
<comment type="caution">
    <text evidence="3">The sequence shown here is derived from an EMBL/GenBank/DDBJ whole genome shotgun (WGS) entry which is preliminary data.</text>
</comment>
<dbReference type="InterPro" id="IPR036420">
    <property type="entry name" value="BRCT_dom_sf"/>
</dbReference>
<dbReference type="InterPro" id="IPR001357">
    <property type="entry name" value="BRCT_dom"/>
</dbReference>
<dbReference type="SMART" id="SM00292">
    <property type="entry name" value="BRCT"/>
    <property type="match status" value="1"/>
</dbReference>
<dbReference type="Proteomes" id="UP000036987">
    <property type="component" value="Unassembled WGS sequence"/>
</dbReference>
<evidence type="ECO:0000313" key="3">
    <source>
        <dbReference type="EMBL" id="KMZ75185.1"/>
    </source>
</evidence>
<evidence type="ECO:0000313" key="4">
    <source>
        <dbReference type="Proteomes" id="UP000036987"/>
    </source>
</evidence>
<dbReference type="Pfam" id="PF00533">
    <property type="entry name" value="BRCT"/>
    <property type="match status" value="1"/>
</dbReference>
<dbReference type="SUPFAM" id="SSF52113">
    <property type="entry name" value="BRCT domain"/>
    <property type="match status" value="1"/>
</dbReference>
<evidence type="ECO:0000256" key="1">
    <source>
        <dbReference type="SAM" id="MobiDB-lite"/>
    </source>
</evidence>
<reference evidence="4" key="1">
    <citation type="journal article" date="2016" name="Nature">
        <title>The genome of the seagrass Zostera marina reveals angiosperm adaptation to the sea.</title>
        <authorList>
            <person name="Olsen J.L."/>
            <person name="Rouze P."/>
            <person name="Verhelst B."/>
            <person name="Lin Y.-C."/>
            <person name="Bayer T."/>
            <person name="Collen J."/>
            <person name="Dattolo E."/>
            <person name="De Paoli E."/>
            <person name="Dittami S."/>
            <person name="Maumus F."/>
            <person name="Michel G."/>
            <person name="Kersting A."/>
            <person name="Lauritano C."/>
            <person name="Lohaus R."/>
            <person name="Toepel M."/>
            <person name="Tonon T."/>
            <person name="Vanneste K."/>
            <person name="Amirebrahimi M."/>
            <person name="Brakel J."/>
            <person name="Bostroem C."/>
            <person name="Chovatia M."/>
            <person name="Grimwood J."/>
            <person name="Jenkins J.W."/>
            <person name="Jueterbock A."/>
            <person name="Mraz A."/>
            <person name="Stam W.T."/>
            <person name="Tice H."/>
            <person name="Bornberg-Bauer E."/>
            <person name="Green P.J."/>
            <person name="Pearson G.A."/>
            <person name="Procaccini G."/>
            <person name="Duarte C.M."/>
            <person name="Schmutz J."/>
            <person name="Reusch T.B.H."/>
            <person name="Van de Peer Y."/>
        </authorList>
    </citation>
    <scope>NUCLEOTIDE SEQUENCE [LARGE SCALE GENOMIC DNA]</scope>
    <source>
        <strain evidence="4">cv. Finnish</strain>
    </source>
</reference>
<keyword evidence="4" id="KW-1185">Reference proteome</keyword>
<dbReference type="PANTHER" id="PTHR45990:SF1">
    <property type="entry name" value="DNA REPAIR PROTEIN REV1"/>
    <property type="match status" value="1"/>
</dbReference>
<dbReference type="FunFam" id="3.40.50.10190:FF:000011">
    <property type="entry name" value="DNA repair protein REV1"/>
    <property type="match status" value="1"/>
</dbReference>
<feature type="region of interest" description="Disordered" evidence="1">
    <location>
        <begin position="1"/>
        <end position="37"/>
    </location>
</feature>
<dbReference type="STRING" id="29655.A0A0K9Q408"/>
<dbReference type="Gene3D" id="3.40.50.10190">
    <property type="entry name" value="BRCT domain"/>
    <property type="match status" value="1"/>
</dbReference>
<sequence length="342" mass="39040">MSSFPKKRGSTDSRKNFGKNPRISGIKTSTASTSTMGSYMAEKNRKLRDQFDSDASSSCIGNGIFRGVSIFVDGFTVPSSQELRRLMLKHGGRYENYFSKKSVSHIICSNLPISKLKNLRSFSRGLPIVKPKWIVDSIGANKLLNWISYQLDDFSSDSCKQQKLSSFFCSKNTSSFTSTEAPIETNDNSETSSSIFKNKRDIHIEVDSGIMNSKTQASEDVSFTRWENFSESRNSELDILDDQNDFTQDLGLDIYRCSETSQDSVQQHSTIKDLNFVENYFKKSRLHFIGTWRNRYHKHFLEKSKENAVKPFTTGKRAIIHIDMLVEWGVRIEELSIDKRAL</sequence>
<dbReference type="OrthoDB" id="427711at2759"/>
<dbReference type="CDD" id="cd17719">
    <property type="entry name" value="BRCT_Rev1"/>
    <property type="match status" value="1"/>
</dbReference>